<evidence type="ECO:0000313" key="1">
    <source>
        <dbReference type="EMBL" id="CRL43611.1"/>
    </source>
</evidence>
<dbReference type="AlphaFoldDB" id="A0A193QEM1"/>
<dbReference type="EMBL" id="LN854557">
    <property type="protein sequence ID" value="CRL43611.1"/>
    <property type="molecule type" value="Genomic_DNA"/>
</dbReference>
<dbReference type="Proteomes" id="UP000245838">
    <property type="component" value="Chromosome sggmmb4_Chromosome"/>
</dbReference>
<sequence>MTRILLVFLFFIAVCAGVMVVQMGGHYPWI</sequence>
<evidence type="ECO:0000313" key="2">
    <source>
        <dbReference type="Proteomes" id="UP000245838"/>
    </source>
</evidence>
<organism evidence="1 2">
    <name type="scientific">Sodalis glossinidius (strain morsitans)</name>
    <dbReference type="NCBI Taxonomy" id="343509"/>
    <lineage>
        <taxon>Bacteria</taxon>
        <taxon>Pseudomonadati</taxon>
        <taxon>Pseudomonadota</taxon>
        <taxon>Gammaproteobacteria</taxon>
        <taxon>Enterobacterales</taxon>
        <taxon>Bruguierivoracaceae</taxon>
        <taxon>Sodalis</taxon>
    </lineage>
</organism>
<reference evidence="1 2" key="1">
    <citation type="submission" date="2015-05" db="EMBL/GenBank/DDBJ databases">
        <authorList>
            <person name="Goodhead I."/>
        </authorList>
    </citation>
    <scope>NUCLEOTIDE SEQUENCE [LARGE SCALE GENOMIC DNA]</scope>
    <source>
        <strain evidence="2">morsitans</strain>
    </source>
</reference>
<gene>
    <name evidence="1" type="ORF">SGGMMB4_00049</name>
</gene>
<accession>A0A193QEM1</accession>
<name>A0A193QEM1_SODGM</name>
<protein>
    <submittedName>
        <fullName evidence="1">Uncharacterized protein</fullName>
    </submittedName>
</protein>
<proteinExistence type="predicted"/>